<accession>A0AAN6ESE5</accession>
<reference evidence="2" key="1">
    <citation type="submission" date="2023-01" db="EMBL/GenBank/DDBJ databases">
        <title>Exophiala dermititidis isolated from Cystic Fibrosis Patient.</title>
        <authorList>
            <person name="Kurbessoian T."/>
            <person name="Crocker A."/>
            <person name="Murante D."/>
            <person name="Hogan D.A."/>
            <person name="Stajich J.E."/>
        </authorList>
    </citation>
    <scope>NUCLEOTIDE SEQUENCE</scope>
    <source>
        <strain evidence="2">Ex8</strain>
    </source>
</reference>
<proteinExistence type="predicted"/>
<dbReference type="EMBL" id="JAJGCB010000012">
    <property type="protein sequence ID" value="KAJ8989874.1"/>
    <property type="molecule type" value="Genomic_DNA"/>
</dbReference>
<feature type="region of interest" description="Disordered" evidence="1">
    <location>
        <begin position="99"/>
        <end position="155"/>
    </location>
</feature>
<comment type="caution">
    <text evidence="2">The sequence shown here is derived from an EMBL/GenBank/DDBJ whole genome shotgun (WGS) entry which is preliminary data.</text>
</comment>
<dbReference type="Proteomes" id="UP001161757">
    <property type="component" value="Unassembled WGS sequence"/>
</dbReference>
<protein>
    <submittedName>
        <fullName evidence="2">Uncharacterized protein</fullName>
    </submittedName>
</protein>
<name>A0AAN6ESE5_EXODE</name>
<feature type="compositionally biased region" description="Polar residues" evidence="1">
    <location>
        <begin position="117"/>
        <end position="126"/>
    </location>
</feature>
<dbReference type="AlphaFoldDB" id="A0AAN6ESE5"/>
<evidence type="ECO:0000313" key="3">
    <source>
        <dbReference type="Proteomes" id="UP001161757"/>
    </source>
</evidence>
<evidence type="ECO:0000256" key="1">
    <source>
        <dbReference type="SAM" id="MobiDB-lite"/>
    </source>
</evidence>
<sequence length="255" mass="26982">MAKDNGGEEIELRSLLELVTDSQPIPGPCNRPPWVMGDSNPYGVIGQKKTHARVTPVAVPVLPLNSELAKDSSQPFRGQEAAATPEALNRSYRLPVFGSMPPPPEPLLSSPELPSSNYAINGSGMLSPNPVTPSPTSTAAAENRQRPVTFPITPPSTVKYPHVAAPTRLSTIAECDTDDERTPPRGRAAGATATLISCLTPATTPVATPIPKVANGQVVSEADRSVRVALFQEQVTRARLKREKVSKGKEGAAAE</sequence>
<evidence type="ECO:0000313" key="2">
    <source>
        <dbReference type="EMBL" id="KAJ8989874.1"/>
    </source>
</evidence>
<feature type="compositionally biased region" description="Low complexity" evidence="1">
    <location>
        <begin position="107"/>
        <end position="116"/>
    </location>
</feature>
<gene>
    <name evidence="2" type="ORF">HRR80_006015</name>
</gene>
<organism evidence="2 3">
    <name type="scientific">Exophiala dermatitidis</name>
    <name type="common">Black yeast-like fungus</name>
    <name type="synonym">Wangiella dermatitidis</name>
    <dbReference type="NCBI Taxonomy" id="5970"/>
    <lineage>
        <taxon>Eukaryota</taxon>
        <taxon>Fungi</taxon>
        <taxon>Dikarya</taxon>
        <taxon>Ascomycota</taxon>
        <taxon>Pezizomycotina</taxon>
        <taxon>Eurotiomycetes</taxon>
        <taxon>Chaetothyriomycetidae</taxon>
        <taxon>Chaetothyriales</taxon>
        <taxon>Herpotrichiellaceae</taxon>
        <taxon>Exophiala</taxon>
    </lineage>
</organism>